<evidence type="ECO:0000256" key="3">
    <source>
        <dbReference type="ARBA" id="ARBA00022679"/>
    </source>
</evidence>
<dbReference type="AlphaFoldDB" id="A0A2H0BFT0"/>
<keyword evidence="3 7" id="KW-0808">Transferase</keyword>
<dbReference type="EC" id="2.1.1.72" evidence="1"/>
<comment type="caution">
    <text evidence="7">The sequence shown here is derived from an EMBL/GenBank/DDBJ whole genome shotgun (WGS) entry which is preliminary data.</text>
</comment>
<dbReference type="EMBL" id="PCSU01000046">
    <property type="protein sequence ID" value="PIP56501.1"/>
    <property type="molecule type" value="Genomic_DNA"/>
</dbReference>
<dbReference type="Pfam" id="PF18135">
    <property type="entry name" value="Type_ISP_C"/>
    <property type="match status" value="1"/>
</dbReference>
<dbReference type="GO" id="GO:0009007">
    <property type="term" value="F:site-specific DNA-methyltransferase (adenine-specific) activity"/>
    <property type="evidence" value="ECO:0007669"/>
    <property type="project" value="UniProtKB-EC"/>
</dbReference>
<feature type="domain" description="Type ISP restriction-modification enzyme LLaBIII C-terminal specificity" evidence="6">
    <location>
        <begin position="685"/>
        <end position="1012"/>
    </location>
</feature>
<evidence type="ECO:0000256" key="1">
    <source>
        <dbReference type="ARBA" id="ARBA00011900"/>
    </source>
</evidence>
<evidence type="ECO:0000256" key="4">
    <source>
        <dbReference type="ARBA" id="ARBA00047942"/>
    </source>
</evidence>
<dbReference type="InterPro" id="IPR041635">
    <property type="entry name" value="Type_ISP_LLaBIII_C"/>
</dbReference>
<evidence type="ECO:0000256" key="2">
    <source>
        <dbReference type="ARBA" id="ARBA00022603"/>
    </source>
</evidence>
<evidence type="ECO:0000259" key="5">
    <source>
        <dbReference type="Pfam" id="PF02384"/>
    </source>
</evidence>
<evidence type="ECO:0000259" key="6">
    <source>
        <dbReference type="Pfam" id="PF18135"/>
    </source>
</evidence>
<dbReference type="GO" id="GO:0003677">
    <property type="term" value="F:DNA binding"/>
    <property type="evidence" value="ECO:0007669"/>
    <property type="project" value="InterPro"/>
</dbReference>
<dbReference type="PANTHER" id="PTHR33841">
    <property type="entry name" value="DNA METHYLTRANSFERASE YEEA-RELATED"/>
    <property type="match status" value="1"/>
</dbReference>
<dbReference type="InterPro" id="IPR050953">
    <property type="entry name" value="N4_N6_ade-DNA_methylase"/>
</dbReference>
<keyword evidence="2 7" id="KW-0489">Methyltransferase</keyword>
<name>A0A2H0BFT0_UNCKA</name>
<dbReference type="SUPFAM" id="SSF53335">
    <property type="entry name" value="S-adenosyl-L-methionine-dependent methyltransferases"/>
    <property type="match status" value="1"/>
</dbReference>
<dbReference type="Pfam" id="PF02384">
    <property type="entry name" value="N6_Mtase"/>
    <property type="match status" value="1"/>
</dbReference>
<reference evidence="7 8" key="1">
    <citation type="submission" date="2017-09" db="EMBL/GenBank/DDBJ databases">
        <title>Depth-based differentiation of microbial function through sediment-hosted aquifers and enrichment of novel symbionts in the deep terrestrial subsurface.</title>
        <authorList>
            <person name="Probst A.J."/>
            <person name="Ladd B."/>
            <person name="Jarett J.K."/>
            <person name="Geller-Mcgrath D.E."/>
            <person name="Sieber C.M."/>
            <person name="Emerson J.B."/>
            <person name="Anantharaman K."/>
            <person name="Thomas B.C."/>
            <person name="Malmstrom R."/>
            <person name="Stieglmeier M."/>
            <person name="Klingl A."/>
            <person name="Woyke T."/>
            <person name="Ryan C.M."/>
            <person name="Banfield J.F."/>
        </authorList>
    </citation>
    <scope>NUCLEOTIDE SEQUENCE [LARGE SCALE GENOMIC DNA]</scope>
    <source>
        <strain evidence="7">CG22_combo_CG10-13_8_21_14_all_39_12</strain>
    </source>
</reference>
<dbReference type="GO" id="GO:0008170">
    <property type="term" value="F:N-methyltransferase activity"/>
    <property type="evidence" value="ECO:0007669"/>
    <property type="project" value="InterPro"/>
</dbReference>
<dbReference type="Gene3D" id="3.40.50.150">
    <property type="entry name" value="Vaccinia Virus protein VP39"/>
    <property type="match status" value="1"/>
</dbReference>
<dbReference type="InterPro" id="IPR003356">
    <property type="entry name" value="DNA_methylase_A-5"/>
</dbReference>
<dbReference type="InterPro" id="IPR029063">
    <property type="entry name" value="SAM-dependent_MTases_sf"/>
</dbReference>
<evidence type="ECO:0000313" key="7">
    <source>
        <dbReference type="EMBL" id="PIP56501.1"/>
    </source>
</evidence>
<gene>
    <name evidence="7" type="ORF">COX05_02745</name>
</gene>
<dbReference type="PANTHER" id="PTHR33841:SF1">
    <property type="entry name" value="DNA METHYLTRANSFERASE A"/>
    <property type="match status" value="1"/>
</dbReference>
<accession>A0A2H0BFT0</accession>
<dbReference type="PRINTS" id="PR00507">
    <property type="entry name" value="N12N6MTFRASE"/>
</dbReference>
<sequence length="1019" mass="118151">MNNSVDGYIAHISVKYSHPETSEMGYRTDFEVLLKALFESINVTRFDHDAKAKQGNKPDFVVVKNDVPILYIETKDIGISLDKVEKSEQMSRYFGYENLVLTDYLEFRFYRNGLAYGEAITIGEFDAINRTITPLPQNFDSLATTLIDFTQSHKEPIKSGKHLAKIMGGKALRIRDNVRHLLDKSQTKDQELSKLFDSIKSLLVHDLTIDTFSDLYAQTLVYGLFVARFYDETPHNFTRSEARELIPNSNKFLKHFFDHIVGVEFKSSLRFIVDELCEVYSYADVSKLMDDYYKVSSDTDKTYDPVIHFYEDFLNEYDPVLRKKMGAYYTPQPVVDFIASSVDALLKKEFGLVNGIADTTKLVNGKHKVQILDPATGTGTFISTVIRDIYKQFVDQKQQGQWPTYVHRDLLPRIHGFELMMAAYTIAHLRLGIAFRKSGFWDFRQRLGIYLTNSLEESVEQNNLFAFGLAESIAQESKEANIIKNETPIMVVIGNPPYSVSSSNKGKWIQNLIQDYKRDLDEKNIQPLSDDYIKFIRFSEHFVAKNKSGIVAMITNNSFLDGIIHRQMRKHLLETFDDIYILDLHGNAKKKETAPDSSTDQNVFDIQQGVSINIFVKHEAQNNEFATVHHAELCGKREHKFNELNANNIETIKWTDLDYTEPHYFFVPKDFESIGEYEKGFKVDDLMQVNSSGIKTHRDAFVIDFDKDILRSRVKDFANPELSESEITNKYKLKETTSFNIAKSRKLVSLEDIDSNLKRIAYRPFDDRWIYYSPNLVDRDRRETMKNIEKENLLLVTCKQQSSFDFQHIFVSKNLVDMCTVSSQTKETGYAFSLYLFQEDGSKTPNFNLQIIERIKQIVGEFTPEDLFDYMYAVLHSPSYREKFKEFLKIDFPRVPYPQDTTTFKKLVALGTKLRELHLLESPTVNQFITTYPIQGTDIVDKPLYEDENVYINETQYVGNVPKVAWNFYIGGYQPAQKWLKDRNGRTLTNEDIEHYQQMIVALTETNRIMKEIDAVFHC</sequence>
<dbReference type="GO" id="GO:0032259">
    <property type="term" value="P:methylation"/>
    <property type="evidence" value="ECO:0007669"/>
    <property type="project" value="UniProtKB-KW"/>
</dbReference>
<feature type="domain" description="DNA methylase adenine-specific" evidence="5">
    <location>
        <begin position="304"/>
        <end position="574"/>
    </location>
</feature>
<evidence type="ECO:0000313" key="8">
    <source>
        <dbReference type="Proteomes" id="UP000228495"/>
    </source>
</evidence>
<proteinExistence type="predicted"/>
<protein>
    <recommendedName>
        <fullName evidence="1">site-specific DNA-methyltransferase (adenine-specific)</fullName>
        <ecNumber evidence="1">2.1.1.72</ecNumber>
    </recommendedName>
</protein>
<dbReference type="Proteomes" id="UP000228495">
    <property type="component" value="Unassembled WGS sequence"/>
</dbReference>
<organism evidence="7 8">
    <name type="scientific">candidate division WWE3 bacterium CG22_combo_CG10-13_8_21_14_all_39_12</name>
    <dbReference type="NCBI Taxonomy" id="1975094"/>
    <lineage>
        <taxon>Bacteria</taxon>
        <taxon>Katanobacteria</taxon>
    </lineage>
</organism>
<comment type="catalytic activity">
    <reaction evidence="4">
        <text>a 2'-deoxyadenosine in DNA + S-adenosyl-L-methionine = an N(6)-methyl-2'-deoxyadenosine in DNA + S-adenosyl-L-homocysteine + H(+)</text>
        <dbReference type="Rhea" id="RHEA:15197"/>
        <dbReference type="Rhea" id="RHEA-COMP:12418"/>
        <dbReference type="Rhea" id="RHEA-COMP:12419"/>
        <dbReference type="ChEBI" id="CHEBI:15378"/>
        <dbReference type="ChEBI" id="CHEBI:57856"/>
        <dbReference type="ChEBI" id="CHEBI:59789"/>
        <dbReference type="ChEBI" id="CHEBI:90615"/>
        <dbReference type="ChEBI" id="CHEBI:90616"/>
        <dbReference type="EC" id="2.1.1.72"/>
    </reaction>
</comment>